<keyword evidence="2" id="KW-0472">Membrane</keyword>
<dbReference type="OrthoDB" id="2062827at2"/>
<accession>A0A1H9TB06</accession>
<dbReference type="EMBL" id="FOGJ01000014">
    <property type="protein sequence ID" value="SER94402.1"/>
    <property type="molecule type" value="Genomic_DNA"/>
</dbReference>
<protein>
    <submittedName>
        <fullName evidence="3">Uncharacterized protein</fullName>
    </submittedName>
</protein>
<keyword evidence="2" id="KW-0812">Transmembrane</keyword>
<reference evidence="3 4" key="1">
    <citation type="submission" date="2016-10" db="EMBL/GenBank/DDBJ databases">
        <authorList>
            <person name="de Groot N.N."/>
        </authorList>
    </citation>
    <scope>NUCLEOTIDE SEQUENCE [LARGE SCALE GENOMIC DNA]</scope>
    <source>
        <strain evidence="3 4">AR40</strain>
    </source>
</reference>
<evidence type="ECO:0000313" key="4">
    <source>
        <dbReference type="Proteomes" id="UP000182584"/>
    </source>
</evidence>
<dbReference type="eggNOG" id="ENOG5033Y1A">
    <property type="taxonomic scope" value="Bacteria"/>
</dbReference>
<dbReference type="Gene3D" id="3.40.50.1110">
    <property type="entry name" value="SGNH hydrolase"/>
    <property type="match status" value="1"/>
</dbReference>
<keyword evidence="2" id="KW-1133">Transmembrane helix</keyword>
<feature type="transmembrane region" description="Helical" evidence="2">
    <location>
        <begin position="57"/>
        <end position="79"/>
    </location>
</feature>
<evidence type="ECO:0000313" key="3">
    <source>
        <dbReference type="EMBL" id="SER94402.1"/>
    </source>
</evidence>
<gene>
    <name evidence="3" type="ORF">SAMN04487884_11456</name>
</gene>
<feature type="region of interest" description="Disordered" evidence="1">
    <location>
        <begin position="1"/>
        <end position="49"/>
    </location>
</feature>
<proteinExistence type="predicted"/>
<sequence>MSNRSDFDNRSNFNNRSDGGSRNNAGSRSGAGYRGSVNNNSSRGSRKRNANLNSGKISLPVILLIVILCFVALFLGVIWKFQFGGITVEYDPDYVPDISLNAEDNILYPLDADLEGYEDDGTDTILCLGNDVFSYDKDEETGLANMIADKTGATVFNVSFPGTTVAYAPLGMGTEIDTFSFVGVAKAIGSGDYSELSNKAGDMGVDYVSSVDVLKGIDFNKVDTLCIMYDGNDYIQKRTLYNPTDVDNLLTPGYEFDEYTYMGGFVAGVKAIHEAYPHIRIVVNTFTYCLAPNDTGAMQPGDALNYGNGTLTDYYGRLFQATESLNVSFIDDYMGFITESNSEEYLNDNIHLNVSARQYVAYHFALLIYPQSVAGKE</sequence>
<name>A0A1H9TB06_BUTFI</name>
<feature type="compositionally biased region" description="Low complexity" evidence="1">
    <location>
        <begin position="10"/>
        <end position="43"/>
    </location>
</feature>
<dbReference type="InterPro" id="IPR036514">
    <property type="entry name" value="SGNH_hydro_sf"/>
</dbReference>
<evidence type="ECO:0000256" key="2">
    <source>
        <dbReference type="SAM" id="Phobius"/>
    </source>
</evidence>
<dbReference type="SUPFAM" id="SSF52266">
    <property type="entry name" value="SGNH hydrolase"/>
    <property type="match status" value="1"/>
</dbReference>
<dbReference type="AlphaFoldDB" id="A0A1H9TB06"/>
<dbReference type="Proteomes" id="UP000182584">
    <property type="component" value="Unassembled WGS sequence"/>
</dbReference>
<dbReference type="RefSeq" id="WP_074756522.1">
    <property type="nucleotide sequence ID" value="NZ_FOGJ01000014.1"/>
</dbReference>
<evidence type="ECO:0000256" key="1">
    <source>
        <dbReference type="SAM" id="MobiDB-lite"/>
    </source>
</evidence>
<organism evidence="3 4">
    <name type="scientific">Butyrivibrio fibrisolvens</name>
    <dbReference type="NCBI Taxonomy" id="831"/>
    <lineage>
        <taxon>Bacteria</taxon>
        <taxon>Bacillati</taxon>
        <taxon>Bacillota</taxon>
        <taxon>Clostridia</taxon>
        <taxon>Lachnospirales</taxon>
        <taxon>Lachnospiraceae</taxon>
        <taxon>Butyrivibrio</taxon>
    </lineage>
</organism>